<dbReference type="InterPro" id="IPR002201">
    <property type="entry name" value="Glyco_trans_9"/>
</dbReference>
<organism evidence="3 4">
    <name type="scientific">Ignatzschineria cameli</name>
    <dbReference type="NCBI Taxonomy" id="2182793"/>
    <lineage>
        <taxon>Bacteria</taxon>
        <taxon>Pseudomonadati</taxon>
        <taxon>Pseudomonadota</taxon>
        <taxon>Gammaproteobacteria</taxon>
        <taxon>Cardiobacteriales</taxon>
        <taxon>Ignatzschineriaceae</taxon>
        <taxon>Ignatzschineria</taxon>
    </lineage>
</organism>
<dbReference type="SUPFAM" id="SSF53756">
    <property type="entry name" value="UDP-Glycosyltransferase/glycogen phosphorylase"/>
    <property type="match status" value="1"/>
</dbReference>
<dbReference type="Pfam" id="PF01075">
    <property type="entry name" value="Glyco_transf_9"/>
    <property type="match status" value="1"/>
</dbReference>
<evidence type="ECO:0000313" key="3">
    <source>
        <dbReference type="EMBL" id="PWD86187.1"/>
    </source>
</evidence>
<sequence>MKYTQVLSNTKLQKTDRVLFLIHLAIGDYTYMQNMFRAFHQKYPHIKIDLFILENRCTEDASKWPALENYVIYDWLETCGFYNKIYRRNYAPKFLKESIAEAHQQKYPIVITLGTLQDEQTEILGRKIAGEQGLLVGLKINLKWYRFKHHLIKRPSWRVLDLAFYSKPLKPGDHISAVYNSWAEQLAGVTLSPQDRLPFVDIPEQWLKAAQKHLQNLKIVESSPTIFINYIAKDPKRSWKVEQALKLVEIIQQNERFQKTTFLINTLPELISSLDKNIKEHSLSNTYSYSATENFYQLPAMLELSDLIISVETSVIHLANAVKTPVIALMRQRTPHWVPLDKSISTVIWVPKKKDNIDSISPELVAKNVFKALTI</sequence>
<proteinExistence type="predicted"/>
<dbReference type="AlphaFoldDB" id="A0A2U2AQM7"/>
<dbReference type="Gene3D" id="3.40.50.2000">
    <property type="entry name" value="Glycogen Phosphorylase B"/>
    <property type="match status" value="1"/>
</dbReference>
<dbReference type="RefSeq" id="WP_109217885.1">
    <property type="nucleotide sequence ID" value="NZ_QEWW01000003.1"/>
</dbReference>
<comment type="caution">
    <text evidence="3">The sequence shown here is derived from an EMBL/GenBank/DDBJ whole genome shotgun (WGS) entry which is preliminary data.</text>
</comment>
<dbReference type="PANTHER" id="PTHR30160">
    <property type="entry name" value="TETRAACYLDISACCHARIDE 4'-KINASE-RELATED"/>
    <property type="match status" value="1"/>
</dbReference>
<dbReference type="GO" id="GO:0005829">
    <property type="term" value="C:cytosol"/>
    <property type="evidence" value="ECO:0007669"/>
    <property type="project" value="TreeGrafter"/>
</dbReference>
<dbReference type="Proteomes" id="UP000245059">
    <property type="component" value="Unassembled WGS sequence"/>
</dbReference>
<dbReference type="InterPro" id="IPR051199">
    <property type="entry name" value="LPS_LOS_Heptosyltrfase"/>
</dbReference>
<reference evidence="4" key="1">
    <citation type="submission" date="2018-05" db="EMBL/GenBank/DDBJ databases">
        <title>Ignatzschineria dubaiensis sp. nov., isolated from necrotic foot tissues of dromedaries (Camelus dromedarius) and associated maggots in Dubai, United Arab Emirates.</title>
        <authorList>
            <person name="Tsang C.C."/>
            <person name="Tang J.Y.M."/>
            <person name="Fong J.Y.H."/>
            <person name="Kinne J."/>
            <person name="Lee H.H."/>
            <person name="Joseph M."/>
            <person name="Jose S."/>
            <person name="Schuster R.K."/>
            <person name="Tang Y."/>
            <person name="Sivakumar S."/>
            <person name="Chen J.H.K."/>
            <person name="Teng J.L.L."/>
            <person name="Lau S.K.P."/>
            <person name="Wernery U."/>
            <person name="Woo P.C.Y."/>
        </authorList>
    </citation>
    <scope>NUCLEOTIDE SEQUENCE [LARGE SCALE GENOMIC DNA]</scope>
    <source>
        <strain evidence="4">UAE-HKU57</strain>
    </source>
</reference>
<dbReference type="EMBL" id="QEWW01000003">
    <property type="protein sequence ID" value="PWD86187.1"/>
    <property type="molecule type" value="Genomic_DNA"/>
</dbReference>
<evidence type="ECO:0000313" key="4">
    <source>
        <dbReference type="Proteomes" id="UP000245059"/>
    </source>
</evidence>
<keyword evidence="1" id="KW-0328">Glycosyltransferase</keyword>
<protein>
    <submittedName>
        <fullName evidence="3">Glycosyl transferase</fullName>
    </submittedName>
</protein>
<dbReference type="GO" id="GO:0008713">
    <property type="term" value="F:ADP-heptose-lipopolysaccharide heptosyltransferase activity"/>
    <property type="evidence" value="ECO:0007669"/>
    <property type="project" value="TreeGrafter"/>
</dbReference>
<dbReference type="PANTHER" id="PTHR30160:SF7">
    <property type="entry name" value="ADP-HEPTOSE--LPS HEPTOSYLTRANSFERASE 2"/>
    <property type="match status" value="1"/>
</dbReference>
<gene>
    <name evidence="3" type="ORF">DC077_05445</name>
</gene>
<evidence type="ECO:0000256" key="2">
    <source>
        <dbReference type="ARBA" id="ARBA00022679"/>
    </source>
</evidence>
<dbReference type="GO" id="GO:0009244">
    <property type="term" value="P:lipopolysaccharide core region biosynthetic process"/>
    <property type="evidence" value="ECO:0007669"/>
    <property type="project" value="TreeGrafter"/>
</dbReference>
<name>A0A2U2AQM7_9GAMM</name>
<evidence type="ECO:0000256" key="1">
    <source>
        <dbReference type="ARBA" id="ARBA00022676"/>
    </source>
</evidence>
<keyword evidence="2 3" id="KW-0808">Transferase</keyword>
<accession>A0A2U2AQM7</accession>